<dbReference type="PANTHER" id="PTHR18964:SF174">
    <property type="entry name" value="D-ALLOSE KINASE-RELATED"/>
    <property type="match status" value="1"/>
</dbReference>
<sequence>MLIGFDIGGTKIEVCVLDECGNTCFKTRTTTPKKYPLFLETISALVVEAETAVNHDFTHVGIGLPGTISPATGLMKNSNCTFINGHDLLSDLSNQLNKPVYIANDANCLALSEAIDGAGEKGRLVFGAILGTGCGGGIVFNKILWEGANALGGEWGHNPLPNFSPLKDGEPRSCYCGKENCIEQFISGTGLEITYNALAQSSLNASDIIAAKRNGDATALSAYHLLIDQMARSFAALINMMDPDIIVIGGGLSNVEEIYEDIPIQIRHYIFGNELKTEFKKAEYGDSSGIRGAARLAKATN</sequence>
<dbReference type="Pfam" id="PF00480">
    <property type="entry name" value="ROK"/>
    <property type="match status" value="1"/>
</dbReference>
<gene>
    <name evidence="2" type="primary">mak_1</name>
    <name evidence="2" type="ORF">VSP9026_00965</name>
</gene>
<evidence type="ECO:0000256" key="1">
    <source>
        <dbReference type="ARBA" id="ARBA00023277"/>
    </source>
</evidence>
<proteinExistence type="predicted"/>
<keyword evidence="2" id="KW-0418">Kinase</keyword>
<dbReference type="GO" id="GO:0008865">
    <property type="term" value="F:fructokinase activity"/>
    <property type="evidence" value="ECO:0007669"/>
    <property type="project" value="UniProtKB-EC"/>
</dbReference>
<dbReference type="Gene3D" id="3.30.420.40">
    <property type="match status" value="2"/>
</dbReference>
<accession>A0A1N6M1R3</accession>
<dbReference type="AlphaFoldDB" id="A0A1N6M1R3"/>
<dbReference type="InterPro" id="IPR043129">
    <property type="entry name" value="ATPase_NBD"/>
</dbReference>
<evidence type="ECO:0000313" key="3">
    <source>
        <dbReference type="Proteomes" id="UP000184774"/>
    </source>
</evidence>
<reference evidence="2 3" key="1">
    <citation type="submission" date="2016-12" db="EMBL/GenBank/DDBJ databases">
        <authorList>
            <person name="Song W.-J."/>
            <person name="Kurnit D.M."/>
        </authorList>
    </citation>
    <scope>NUCLEOTIDE SEQUENCE [LARGE SCALE GENOMIC DNA]</scope>
    <source>
        <strain evidence="2 3">CECT 9026</strain>
    </source>
</reference>
<dbReference type="PROSITE" id="PS01125">
    <property type="entry name" value="ROK"/>
    <property type="match status" value="1"/>
</dbReference>
<keyword evidence="1" id="KW-0119">Carbohydrate metabolism</keyword>
<dbReference type="OrthoDB" id="9810372at2"/>
<dbReference type="Proteomes" id="UP000184774">
    <property type="component" value="Unassembled WGS sequence"/>
</dbReference>
<dbReference type="PANTHER" id="PTHR18964">
    <property type="entry name" value="ROK (REPRESSOR, ORF, KINASE) FAMILY"/>
    <property type="match status" value="1"/>
</dbReference>
<organism evidence="2 3">
    <name type="scientific">Vibrio spartinae</name>
    <dbReference type="NCBI Taxonomy" id="1918945"/>
    <lineage>
        <taxon>Bacteria</taxon>
        <taxon>Pseudomonadati</taxon>
        <taxon>Pseudomonadota</taxon>
        <taxon>Gammaproteobacteria</taxon>
        <taxon>Vibrionales</taxon>
        <taxon>Vibrionaceae</taxon>
        <taxon>Vibrio</taxon>
    </lineage>
</organism>
<dbReference type="InterPro" id="IPR049874">
    <property type="entry name" value="ROK_cs"/>
</dbReference>
<dbReference type="EMBL" id="FSSB01000007">
    <property type="protein sequence ID" value="SIO93306.1"/>
    <property type="molecule type" value="Genomic_DNA"/>
</dbReference>
<name>A0A1N6M1R3_9VIBR</name>
<evidence type="ECO:0000313" key="2">
    <source>
        <dbReference type="EMBL" id="SIO93306.1"/>
    </source>
</evidence>
<dbReference type="InterPro" id="IPR000600">
    <property type="entry name" value="ROK"/>
</dbReference>
<keyword evidence="2" id="KW-0808">Transferase</keyword>
<dbReference type="SUPFAM" id="SSF53067">
    <property type="entry name" value="Actin-like ATPase domain"/>
    <property type="match status" value="1"/>
</dbReference>
<protein>
    <submittedName>
        <fullName evidence="2">Fructokinase</fullName>
        <ecNumber evidence="2">2.7.1.4</ecNumber>
    </submittedName>
</protein>
<dbReference type="RefSeq" id="WP_074371894.1">
    <property type="nucleotide sequence ID" value="NZ_AP024907.1"/>
</dbReference>
<dbReference type="EC" id="2.7.1.4" evidence="2"/>